<feature type="transmembrane region" description="Helical" evidence="1">
    <location>
        <begin position="51"/>
        <end position="72"/>
    </location>
</feature>
<keyword evidence="1" id="KW-0812">Transmembrane</keyword>
<dbReference type="AlphaFoldDB" id="A0AAD4GJX8"/>
<proteinExistence type="predicted"/>
<reference evidence="2" key="2">
    <citation type="journal article" date="2020" name="Nat. Commun.">
        <title>Large-scale genome sequencing of mycorrhizal fungi provides insights into the early evolution of symbiotic traits.</title>
        <authorList>
            <person name="Miyauchi S."/>
            <person name="Kiss E."/>
            <person name="Kuo A."/>
            <person name="Drula E."/>
            <person name="Kohler A."/>
            <person name="Sanchez-Garcia M."/>
            <person name="Morin E."/>
            <person name="Andreopoulos B."/>
            <person name="Barry K.W."/>
            <person name="Bonito G."/>
            <person name="Buee M."/>
            <person name="Carver A."/>
            <person name="Chen C."/>
            <person name="Cichocki N."/>
            <person name="Clum A."/>
            <person name="Culley D."/>
            <person name="Crous P.W."/>
            <person name="Fauchery L."/>
            <person name="Girlanda M."/>
            <person name="Hayes R.D."/>
            <person name="Keri Z."/>
            <person name="LaButti K."/>
            <person name="Lipzen A."/>
            <person name="Lombard V."/>
            <person name="Magnuson J."/>
            <person name="Maillard F."/>
            <person name="Murat C."/>
            <person name="Nolan M."/>
            <person name="Ohm R.A."/>
            <person name="Pangilinan J."/>
            <person name="Pereira M.F."/>
            <person name="Perotto S."/>
            <person name="Peter M."/>
            <person name="Pfister S."/>
            <person name="Riley R."/>
            <person name="Sitrit Y."/>
            <person name="Stielow J.B."/>
            <person name="Szollosi G."/>
            <person name="Zifcakova L."/>
            <person name="Stursova M."/>
            <person name="Spatafora J.W."/>
            <person name="Tedersoo L."/>
            <person name="Vaario L.M."/>
            <person name="Yamada A."/>
            <person name="Yan M."/>
            <person name="Wang P."/>
            <person name="Xu J."/>
            <person name="Bruns T."/>
            <person name="Baldrian P."/>
            <person name="Vilgalys R."/>
            <person name="Dunand C."/>
            <person name="Henrissat B."/>
            <person name="Grigoriev I.V."/>
            <person name="Hibbett D."/>
            <person name="Nagy L.G."/>
            <person name="Martin F.M."/>
        </authorList>
    </citation>
    <scope>NUCLEOTIDE SEQUENCE</scope>
    <source>
        <strain evidence="2">BED1</strain>
    </source>
</reference>
<comment type="caution">
    <text evidence="2">The sequence shown here is derived from an EMBL/GenBank/DDBJ whole genome shotgun (WGS) entry which is preliminary data.</text>
</comment>
<feature type="transmembrane region" description="Helical" evidence="1">
    <location>
        <begin position="165"/>
        <end position="186"/>
    </location>
</feature>
<gene>
    <name evidence="2" type="ORF">L210DRAFT_2627995</name>
</gene>
<name>A0AAD4GJX8_BOLED</name>
<reference evidence="2" key="1">
    <citation type="submission" date="2019-10" db="EMBL/GenBank/DDBJ databases">
        <authorList>
            <consortium name="DOE Joint Genome Institute"/>
            <person name="Kuo A."/>
            <person name="Miyauchi S."/>
            <person name="Kiss E."/>
            <person name="Drula E."/>
            <person name="Kohler A."/>
            <person name="Sanchez-Garcia M."/>
            <person name="Andreopoulos B."/>
            <person name="Barry K.W."/>
            <person name="Bonito G."/>
            <person name="Buee M."/>
            <person name="Carver A."/>
            <person name="Chen C."/>
            <person name="Cichocki N."/>
            <person name="Clum A."/>
            <person name="Culley D."/>
            <person name="Crous P.W."/>
            <person name="Fauchery L."/>
            <person name="Girlanda M."/>
            <person name="Hayes R."/>
            <person name="Keri Z."/>
            <person name="LaButti K."/>
            <person name="Lipzen A."/>
            <person name="Lombard V."/>
            <person name="Magnuson J."/>
            <person name="Maillard F."/>
            <person name="Morin E."/>
            <person name="Murat C."/>
            <person name="Nolan M."/>
            <person name="Ohm R."/>
            <person name="Pangilinan J."/>
            <person name="Pereira M."/>
            <person name="Perotto S."/>
            <person name="Peter M."/>
            <person name="Riley R."/>
            <person name="Sitrit Y."/>
            <person name="Stielow B."/>
            <person name="Szollosi G."/>
            <person name="Zifcakova L."/>
            <person name="Stursova M."/>
            <person name="Spatafora J.W."/>
            <person name="Tedersoo L."/>
            <person name="Vaario L.-M."/>
            <person name="Yamada A."/>
            <person name="Yan M."/>
            <person name="Wang P."/>
            <person name="Xu J."/>
            <person name="Bruns T."/>
            <person name="Baldrian P."/>
            <person name="Vilgalys R."/>
            <person name="Henrissat B."/>
            <person name="Grigoriev I.V."/>
            <person name="Hibbett D."/>
            <person name="Nagy L.G."/>
            <person name="Martin F.M."/>
        </authorList>
    </citation>
    <scope>NUCLEOTIDE SEQUENCE</scope>
    <source>
        <strain evidence="2">BED1</strain>
    </source>
</reference>
<evidence type="ECO:0000313" key="2">
    <source>
        <dbReference type="EMBL" id="KAF8448814.1"/>
    </source>
</evidence>
<sequence>MATNSLIPPFGSMFGPLYFSTAVSTAFYGIACMQTFFYYVHYENDLLRIKIFVAAVWVLSTVHEALIVTGTFKFIMGALVNPYSSLHGGFELVLQLPFMCMVAVTTQGFFIYRIYIFNGKNIVVPLIFVPLAIYQLVSTLIYVRMALYGADGVRAVEPLVLGDPFFMVGVCFTFEPLISASVSRVWPLRPSPPLPR</sequence>
<keyword evidence="3" id="KW-1185">Reference proteome</keyword>
<accession>A0AAD4GJX8</accession>
<dbReference type="EMBL" id="WHUW01000003">
    <property type="protein sequence ID" value="KAF8448814.1"/>
    <property type="molecule type" value="Genomic_DNA"/>
</dbReference>
<feature type="transmembrane region" description="Helical" evidence="1">
    <location>
        <begin position="122"/>
        <end position="145"/>
    </location>
</feature>
<dbReference type="PANTHER" id="PTHR40465">
    <property type="entry name" value="CHROMOSOME 1, WHOLE GENOME SHOTGUN SEQUENCE"/>
    <property type="match status" value="1"/>
</dbReference>
<evidence type="ECO:0000313" key="3">
    <source>
        <dbReference type="Proteomes" id="UP001194468"/>
    </source>
</evidence>
<dbReference type="Proteomes" id="UP001194468">
    <property type="component" value="Unassembled WGS sequence"/>
</dbReference>
<keyword evidence="1" id="KW-1133">Transmembrane helix</keyword>
<dbReference type="PANTHER" id="PTHR40465:SF1">
    <property type="entry name" value="DUF6534 DOMAIN-CONTAINING PROTEIN"/>
    <property type="match status" value="1"/>
</dbReference>
<evidence type="ECO:0000256" key="1">
    <source>
        <dbReference type="SAM" id="Phobius"/>
    </source>
</evidence>
<protein>
    <submittedName>
        <fullName evidence="2">Uncharacterized protein</fullName>
    </submittedName>
</protein>
<feature type="transmembrane region" description="Helical" evidence="1">
    <location>
        <begin position="92"/>
        <end position="115"/>
    </location>
</feature>
<keyword evidence="1" id="KW-0472">Membrane</keyword>
<feature type="transmembrane region" description="Helical" evidence="1">
    <location>
        <begin position="17"/>
        <end position="39"/>
    </location>
</feature>
<organism evidence="2 3">
    <name type="scientific">Boletus edulis BED1</name>
    <dbReference type="NCBI Taxonomy" id="1328754"/>
    <lineage>
        <taxon>Eukaryota</taxon>
        <taxon>Fungi</taxon>
        <taxon>Dikarya</taxon>
        <taxon>Basidiomycota</taxon>
        <taxon>Agaricomycotina</taxon>
        <taxon>Agaricomycetes</taxon>
        <taxon>Agaricomycetidae</taxon>
        <taxon>Boletales</taxon>
        <taxon>Boletineae</taxon>
        <taxon>Boletaceae</taxon>
        <taxon>Boletoideae</taxon>
        <taxon>Boletus</taxon>
    </lineage>
</organism>